<name>A0ABU0TEY4_9FLAO</name>
<comment type="caution">
    <text evidence="1">The sequence shown here is derived from an EMBL/GenBank/DDBJ whole genome shotgun (WGS) entry which is preliminary data.</text>
</comment>
<gene>
    <name evidence="1" type="ORF">QE404_000769</name>
</gene>
<protein>
    <recommendedName>
        <fullName evidence="3">Transposase</fullName>
    </recommendedName>
</protein>
<organism evidence="1 2">
    <name type="scientific">Chryseobacterium camelliae</name>
    <dbReference type="NCBI Taxonomy" id="1265445"/>
    <lineage>
        <taxon>Bacteria</taxon>
        <taxon>Pseudomonadati</taxon>
        <taxon>Bacteroidota</taxon>
        <taxon>Flavobacteriia</taxon>
        <taxon>Flavobacteriales</taxon>
        <taxon>Weeksellaceae</taxon>
        <taxon>Chryseobacterium group</taxon>
        <taxon>Chryseobacterium</taxon>
    </lineage>
</organism>
<dbReference type="InterPro" id="IPR009057">
    <property type="entry name" value="Homeodomain-like_sf"/>
</dbReference>
<dbReference type="SUPFAM" id="SSF46689">
    <property type="entry name" value="Homeodomain-like"/>
    <property type="match status" value="1"/>
</dbReference>
<sequence>MNFKKIHIGELIKQRVYETEIEHMRICKFFDCTEKEIAEMYEAEILYPDVIMKWCKLLEYDFFRIYTQHLILYAPINHEKYSKKKTGKSALPSFSKSIYTQEVIEFILELILTGQKTKTEIISDYNIPKTTLYKWLQKYSTTEGKKEKKQ</sequence>
<keyword evidence="2" id="KW-1185">Reference proteome</keyword>
<evidence type="ECO:0000313" key="1">
    <source>
        <dbReference type="EMBL" id="MDQ1095622.1"/>
    </source>
</evidence>
<dbReference type="RefSeq" id="WP_307446686.1">
    <property type="nucleotide sequence ID" value="NZ_JAUTAL010000001.1"/>
</dbReference>
<reference evidence="1 2" key="1">
    <citation type="submission" date="2023-07" db="EMBL/GenBank/DDBJ databases">
        <title>Functional and genomic diversity of the sorghum phyllosphere microbiome.</title>
        <authorList>
            <person name="Shade A."/>
        </authorList>
    </citation>
    <scope>NUCLEOTIDE SEQUENCE [LARGE SCALE GENOMIC DNA]</scope>
    <source>
        <strain evidence="1 2">SORGH_AS_1064</strain>
    </source>
</reference>
<evidence type="ECO:0008006" key="3">
    <source>
        <dbReference type="Google" id="ProtNLM"/>
    </source>
</evidence>
<proteinExistence type="predicted"/>
<dbReference type="Proteomes" id="UP001225072">
    <property type="component" value="Unassembled WGS sequence"/>
</dbReference>
<evidence type="ECO:0000313" key="2">
    <source>
        <dbReference type="Proteomes" id="UP001225072"/>
    </source>
</evidence>
<dbReference type="EMBL" id="JAUTAL010000001">
    <property type="protein sequence ID" value="MDQ1095622.1"/>
    <property type="molecule type" value="Genomic_DNA"/>
</dbReference>
<accession>A0ABU0TEY4</accession>
<dbReference type="Gene3D" id="1.10.10.60">
    <property type="entry name" value="Homeodomain-like"/>
    <property type="match status" value="1"/>
</dbReference>